<protein>
    <recommendedName>
        <fullName evidence="3">Pseudouridine synthase RsuA/RluA-like domain-containing protein</fullName>
    </recommendedName>
</protein>
<dbReference type="InterPro" id="IPR050188">
    <property type="entry name" value="RluA_PseudoU_synthase"/>
</dbReference>
<evidence type="ECO:0000313" key="4">
    <source>
        <dbReference type="EMBL" id="PIU14134.1"/>
    </source>
</evidence>
<reference evidence="5" key="1">
    <citation type="submission" date="2017-09" db="EMBL/GenBank/DDBJ databases">
        <title>Depth-based differentiation of microbial function through sediment-hosted aquifers and enrichment of novel symbionts in the deep terrestrial subsurface.</title>
        <authorList>
            <person name="Probst A.J."/>
            <person name="Ladd B."/>
            <person name="Jarett J.K."/>
            <person name="Geller-Mcgrath D.E."/>
            <person name="Sieber C.M.K."/>
            <person name="Emerson J.B."/>
            <person name="Anantharaman K."/>
            <person name="Thomas B.C."/>
            <person name="Malmstrom R."/>
            <person name="Stieglmeier M."/>
            <person name="Klingl A."/>
            <person name="Woyke T."/>
            <person name="Ryan C.M."/>
            <person name="Banfield J.F."/>
        </authorList>
    </citation>
    <scope>NUCLEOTIDE SEQUENCE [LARGE SCALE GENOMIC DNA]</scope>
</reference>
<name>A0A2M6XTQ8_9BACT</name>
<dbReference type="InterPro" id="IPR020103">
    <property type="entry name" value="PsdUridine_synth_cat_dom_sf"/>
</dbReference>
<dbReference type="InterPro" id="IPR006224">
    <property type="entry name" value="PsdUridine_synth_RluA-like_CS"/>
</dbReference>
<organism evidence="4 5">
    <name type="scientific">bacterium (Candidatus Gribaldobacteria) CG08_land_8_20_14_0_20_39_15</name>
    <dbReference type="NCBI Taxonomy" id="2014273"/>
    <lineage>
        <taxon>Bacteria</taxon>
        <taxon>Candidatus Gribaldobacteria</taxon>
    </lineage>
</organism>
<dbReference type="GO" id="GO:0003723">
    <property type="term" value="F:RNA binding"/>
    <property type="evidence" value="ECO:0007669"/>
    <property type="project" value="InterPro"/>
</dbReference>
<dbReference type="GO" id="GO:0000455">
    <property type="term" value="P:enzyme-directed rRNA pseudouridine synthesis"/>
    <property type="evidence" value="ECO:0007669"/>
    <property type="project" value="TreeGrafter"/>
</dbReference>
<dbReference type="EMBL" id="PEXQ01000076">
    <property type="protein sequence ID" value="PIU14134.1"/>
    <property type="molecule type" value="Genomic_DNA"/>
</dbReference>
<sequence>MRVIYEDENLQVLDKPAGIDVDNIPRRVHRLDKDTSGILLVAKNDEVLEFFQRQFKERRIKKKYLCLVVGNLKNKEGEIKNLLGRSPKDRRKQKVFLPQEPGALGKREAITEYKVLERFKNYDLIEVEPQTGRKHQIRTHLAYLGHPVAGDKLYGFKGQTCPPGLKRQFLHASYLKIQLPNKKIKEFKSELPNDLKLCLQSLKPL</sequence>
<evidence type="ECO:0000256" key="1">
    <source>
        <dbReference type="ARBA" id="ARBA00010876"/>
    </source>
</evidence>
<dbReference type="PANTHER" id="PTHR21600">
    <property type="entry name" value="MITOCHONDRIAL RNA PSEUDOURIDINE SYNTHASE"/>
    <property type="match status" value="1"/>
</dbReference>
<dbReference type="PANTHER" id="PTHR21600:SF44">
    <property type="entry name" value="RIBOSOMAL LARGE SUBUNIT PSEUDOURIDINE SYNTHASE D"/>
    <property type="match status" value="1"/>
</dbReference>
<dbReference type="AlphaFoldDB" id="A0A2M6XTQ8"/>
<keyword evidence="2" id="KW-0413">Isomerase</keyword>
<accession>A0A2M6XTQ8</accession>
<evidence type="ECO:0000256" key="2">
    <source>
        <dbReference type="ARBA" id="ARBA00023235"/>
    </source>
</evidence>
<dbReference type="GO" id="GO:0009982">
    <property type="term" value="F:pseudouridine synthase activity"/>
    <property type="evidence" value="ECO:0007669"/>
    <property type="project" value="InterPro"/>
</dbReference>
<dbReference type="Proteomes" id="UP000229784">
    <property type="component" value="Unassembled WGS sequence"/>
</dbReference>
<evidence type="ECO:0000259" key="3">
    <source>
        <dbReference type="Pfam" id="PF00849"/>
    </source>
</evidence>
<evidence type="ECO:0000313" key="5">
    <source>
        <dbReference type="Proteomes" id="UP000229784"/>
    </source>
</evidence>
<dbReference type="SUPFAM" id="SSF55120">
    <property type="entry name" value="Pseudouridine synthase"/>
    <property type="match status" value="1"/>
</dbReference>
<comment type="similarity">
    <text evidence="1">Belongs to the pseudouridine synthase RluA family.</text>
</comment>
<dbReference type="Gene3D" id="3.30.2350.10">
    <property type="entry name" value="Pseudouridine synthase"/>
    <property type="match status" value="1"/>
</dbReference>
<dbReference type="GO" id="GO:0140098">
    <property type="term" value="F:catalytic activity, acting on RNA"/>
    <property type="evidence" value="ECO:0007669"/>
    <property type="project" value="UniProtKB-ARBA"/>
</dbReference>
<gene>
    <name evidence="4" type="ORF">COT20_03015</name>
</gene>
<feature type="domain" description="Pseudouridine synthase RsuA/RluA-like" evidence="3">
    <location>
        <begin position="24"/>
        <end position="142"/>
    </location>
</feature>
<dbReference type="InterPro" id="IPR006145">
    <property type="entry name" value="PsdUridine_synth_RsuA/RluA"/>
</dbReference>
<dbReference type="CDD" id="cd02869">
    <property type="entry name" value="PseudoU_synth_RluA_like"/>
    <property type="match status" value="1"/>
</dbReference>
<comment type="caution">
    <text evidence="4">The sequence shown here is derived from an EMBL/GenBank/DDBJ whole genome shotgun (WGS) entry which is preliminary data.</text>
</comment>
<dbReference type="PROSITE" id="PS01129">
    <property type="entry name" value="PSI_RLU"/>
    <property type="match status" value="1"/>
</dbReference>
<dbReference type="Pfam" id="PF00849">
    <property type="entry name" value="PseudoU_synth_2"/>
    <property type="match status" value="1"/>
</dbReference>
<proteinExistence type="inferred from homology"/>